<reference evidence="2" key="1">
    <citation type="submission" date="2021-02" db="EMBL/GenBank/DDBJ databases">
        <authorList>
            <person name="Dougan E. K."/>
            <person name="Rhodes N."/>
            <person name="Thang M."/>
            <person name="Chan C."/>
        </authorList>
    </citation>
    <scope>NUCLEOTIDE SEQUENCE</scope>
</reference>
<dbReference type="Gene3D" id="3.40.50.300">
    <property type="entry name" value="P-loop containing nucleotide triphosphate hydrolases"/>
    <property type="match status" value="1"/>
</dbReference>
<evidence type="ECO:0000313" key="3">
    <source>
        <dbReference type="Proteomes" id="UP000649617"/>
    </source>
</evidence>
<dbReference type="PANTHER" id="PTHR13308:SF40">
    <property type="entry name" value="NEDD4-BINDING PROTEIN 2-LIKE 1"/>
    <property type="match status" value="1"/>
</dbReference>
<feature type="region of interest" description="Disordered" evidence="1">
    <location>
        <begin position="1"/>
        <end position="94"/>
    </location>
</feature>
<feature type="compositionally biased region" description="Basic and acidic residues" evidence="1">
    <location>
        <begin position="16"/>
        <end position="25"/>
    </location>
</feature>
<dbReference type="EMBL" id="CAJNIZ010044871">
    <property type="protein sequence ID" value="CAE7703801.1"/>
    <property type="molecule type" value="Genomic_DNA"/>
</dbReference>
<dbReference type="OrthoDB" id="432483at2759"/>
<dbReference type="PANTHER" id="PTHR13308">
    <property type="entry name" value="NEDD4-BINDING PROTEIN 2-LIKE 1"/>
    <property type="match status" value="1"/>
</dbReference>
<protein>
    <submittedName>
        <fullName evidence="2">N4bp2l1 protein</fullName>
    </submittedName>
</protein>
<evidence type="ECO:0000313" key="2">
    <source>
        <dbReference type="EMBL" id="CAE7703801.1"/>
    </source>
</evidence>
<dbReference type="InterPro" id="IPR026302">
    <property type="entry name" value="NEDD4-bd_p2"/>
</dbReference>
<name>A0A812WVJ0_SYMPI</name>
<dbReference type="Proteomes" id="UP000649617">
    <property type="component" value="Unassembled WGS sequence"/>
</dbReference>
<evidence type="ECO:0000256" key="1">
    <source>
        <dbReference type="SAM" id="MobiDB-lite"/>
    </source>
</evidence>
<dbReference type="InterPro" id="IPR027417">
    <property type="entry name" value="P-loop_NTPase"/>
</dbReference>
<organism evidence="2 3">
    <name type="scientific">Symbiodinium pilosum</name>
    <name type="common">Dinoflagellate</name>
    <dbReference type="NCBI Taxonomy" id="2952"/>
    <lineage>
        <taxon>Eukaryota</taxon>
        <taxon>Sar</taxon>
        <taxon>Alveolata</taxon>
        <taxon>Dinophyceae</taxon>
        <taxon>Suessiales</taxon>
        <taxon>Symbiodiniaceae</taxon>
        <taxon>Symbiodinium</taxon>
    </lineage>
</organism>
<sequence>MPWKFAPDADISAVKAEIKDEDEPRPPPFPPAHVKAEPVGTADVTAAPPATGGVEGEVDEMPRPPRFAPGERRPPPRIGDDSDEEQVDEAAVAAAASQGPAACAVELARLVFSRGRKAGDQTAQRVATQRYAEKVSSRPRFPRELYILRGLPGIGKTEYAMERLLEMRPLDRGEEQAARFTHVCCVDDFLETFRGQSFKLEAAHRRNEARALLAMEAGIHPVFIDSSNLRLWEMRPYLLLAERLGYVVHFVEPWEICAKRLDGESTGLKECDFSI</sequence>
<dbReference type="Pfam" id="PF13671">
    <property type="entry name" value="AAA_33"/>
    <property type="match status" value="1"/>
</dbReference>
<keyword evidence="3" id="KW-1185">Reference proteome</keyword>
<comment type="caution">
    <text evidence="2">The sequence shown here is derived from an EMBL/GenBank/DDBJ whole genome shotgun (WGS) entry which is preliminary data.</text>
</comment>
<feature type="compositionally biased region" description="Basic and acidic residues" evidence="1">
    <location>
        <begin position="69"/>
        <end position="80"/>
    </location>
</feature>
<accession>A0A812WVJ0</accession>
<dbReference type="AlphaFoldDB" id="A0A812WVJ0"/>
<dbReference type="SUPFAM" id="SSF52540">
    <property type="entry name" value="P-loop containing nucleoside triphosphate hydrolases"/>
    <property type="match status" value="1"/>
</dbReference>
<gene>
    <name evidence="2" type="primary">N4bp2l1</name>
    <name evidence="2" type="ORF">SPIL2461_LOCUS19832</name>
</gene>
<proteinExistence type="predicted"/>